<feature type="repeat" description="ANK" evidence="23">
    <location>
        <begin position="1271"/>
        <end position="1303"/>
    </location>
</feature>
<evidence type="ECO:0000256" key="10">
    <source>
        <dbReference type="ARBA" id="ARBA00022737"/>
    </source>
</evidence>
<evidence type="ECO:0000256" key="11">
    <source>
        <dbReference type="ARBA" id="ARBA00022741"/>
    </source>
</evidence>
<dbReference type="CDD" id="cd20802">
    <property type="entry name" value="C1_DGK_typeIV_rpt1"/>
    <property type="match status" value="1"/>
</dbReference>
<feature type="region of interest" description="Disordered" evidence="25">
    <location>
        <begin position="31"/>
        <end position="108"/>
    </location>
</feature>
<dbReference type="InterPro" id="IPR017438">
    <property type="entry name" value="ATP-NAD_kinase_N"/>
</dbReference>
<evidence type="ECO:0000256" key="22">
    <source>
        <dbReference type="ARBA" id="ARBA00060536"/>
    </source>
</evidence>
<dbReference type="InterPro" id="IPR037607">
    <property type="entry name" value="DGK"/>
</dbReference>
<evidence type="ECO:0000256" key="13">
    <source>
        <dbReference type="ARBA" id="ARBA00022840"/>
    </source>
</evidence>
<evidence type="ECO:0000256" key="3">
    <source>
        <dbReference type="ARBA" id="ARBA00004316"/>
    </source>
</evidence>
<dbReference type="InterPro" id="IPR056383">
    <property type="entry name" value="DGKI-like_dom"/>
</dbReference>
<evidence type="ECO:0000256" key="23">
    <source>
        <dbReference type="PROSITE-ProRule" id="PRU00023"/>
    </source>
</evidence>
<feature type="compositionally biased region" description="Basic and acidic residues" evidence="25">
    <location>
        <begin position="1000"/>
        <end position="1013"/>
    </location>
</feature>
<feature type="compositionally biased region" description="Basic and acidic residues" evidence="25">
    <location>
        <begin position="1100"/>
        <end position="1110"/>
    </location>
</feature>
<evidence type="ECO:0000256" key="24">
    <source>
        <dbReference type="RuleBase" id="RU361128"/>
    </source>
</evidence>
<dbReference type="FunFam" id="3.40.50.10330:FF:000002">
    <property type="entry name" value="Diacylglycerol kinase"/>
    <property type="match status" value="1"/>
</dbReference>
<dbReference type="GO" id="GO:0005829">
    <property type="term" value="C:cytosol"/>
    <property type="evidence" value="ECO:0007669"/>
    <property type="project" value="UniProtKB-SubCell"/>
</dbReference>
<feature type="compositionally biased region" description="Polar residues" evidence="25">
    <location>
        <begin position="1055"/>
        <end position="1073"/>
    </location>
</feature>
<dbReference type="EMBL" id="LR784474">
    <property type="protein sequence ID" value="CAB3237563.1"/>
    <property type="molecule type" value="mRNA"/>
</dbReference>
<name>A0A6F9DBE8_9ASCI</name>
<organism evidence="27">
    <name type="scientific">Phallusia mammillata</name>
    <dbReference type="NCBI Taxonomy" id="59560"/>
    <lineage>
        <taxon>Eukaryota</taxon>
        <taxon>Metazoa</taxon>
        <taxon>Chordata</taxon>
        <taxon>Tunicata</taxon>
        <taxon>Ascidiacea</taxon>
        <taxon>Phlebobranchia</taxon>
        <taxon>Ascidiidae</taxon>
        <taxon>Phallusia</taxon>
    </lineage>
</organism>
<feature type="compositionally biased region" description="Basic residues" evidence="25">
    <location>
        <begin position="343"/>
        <end position="363"/>
    </location>
</feature>
<evidence type="ECO:0000256" key="14">
    <source>
        <dbReference type="ARBA" id="ARBA00023043"/>
    </source>
</evidence>
<evidence type="ECO:0000313" key="27">
    <source>
        <dbReference type="EMBL" id="CAB3237563.1"/>
    </source>
</evidence>
<dbReference type="InterPro" id="IPR002219">
    <property type="entry name" value="PKC_DAG/PE"/>
</dbReference>
<keyword evidence="13 24" id="KW-0067">ATP-binding</keyword>
<feature type="region of interest" description="Disordered" evidence="25">
    <location>
        <begin position="522"/>
        <end position="547"/>
    </location>
</feature>
<evidence type="ECO:0000256" key="2">
    <source>
        <dbReference type="ARBA" id="ARBA00004236"/>
    </source>
</evidence>
<comment type="pathway">
    <text evidence="5">Lipid metabolism; glycerolipid metabolism.</text>
</comment>
<evidence type="ECO:0000256" key="25">
    <source>
        <dbReference type="SAM" id="MobiDB-lite"/>
    </source>
</evidence>
<dbReference type="InterPro" id="IPR001206">
    <property type="entry name" value="Diacylglycerol_kinase_cat_dom"/>
</dbReference>
<dbReference type="GO" id="GO:0042995">
    <property type="term" value="C:cell projection"/>
    <property type="evidence" value="ECO:0007669"/>
    <property type="project" value="UniProtKB-SubCell"/>
</dbReference>
<gene>
    <name evidence="27" type="primary">Dgkz</name>
</gene>
<evidence type="ECO:0000256" key="7">
    <source>
        <dbReference type="ARBA" id="ARBA00022475"/>
    </source>
</evidence>
<keyword evidence="16" id="KW-0472">Membrane</keyword>
<dbReference type="SUPFAM" id="SSF111331">
    <property type="entry name" value="NAD kinase/diacylglycerol kinase-like"/>
    <property type="match status" value="1"/>
</dbReference>
<dbReference type="SMART" id="SM00248">
    <property type="entry name" value="ANK"/>
    <property type="match status" value="3"/>
</dbReference>
<protein>
    <recommendedName>
        <fullName evidence="24">Diacylglycerol kinase</fullName>
        <shortName evidence="24">DAG kinase</shortName>
        <ecNumber evidence="24">2.7.1.107</ecNumber>
    </recommendedName>
</protein>
<keyword evidence="15" id="KW-0443">Lipid metabolism</keyword>
<reference evidence="27" key="1">
    <citation type="submission" date="2020-04" db="EMBL/GenBank/DDBJ databases">
        <authorList>
            <person name="Neveu A P."/>
        </authorList>
    </citation>
    <scope>NUCLEOTIDE SEQUENCE</scope>
    <source>
        <tissue evidence="27">Whole embryo</tissue>
    </source>
</reference>
<dbReference type="InterPro" id="IPR016064">
    <property type="entry name" value="NAD/diacylglycerol_kinase_sf"/>
</dbReference>
<evidence type="ECO:0000256" key="18">
    <source>
        <dbReference type="ARBA" id="ARBA00023273"/>
    </source>
</evidence>
<feature type="domain" description="DAGKc" evidence="26">
    <location>
        <begin position="382"/>
        <end position="516"/>
    </location>
</feature>
<feature type="region of interest" description="Disordered" evidence="25">
    <location>
        <begin position="945"/>
        <end position="1132"/>
    </location>
</feature>
<dbReference type="SMART" id="SM00046">
    <property type="entry name" value="DAGKc"/>
    <property type="match status" value="1"/>
</dbReference>
<dbReference type="SMART" id="SM00045">
    <property type="entry name" value="DAGKa"/>
    <property type="match status" value="1"/>
</dbReference>
<keyword evidence="18" id="KW-0966">Cell projection</keyword>
<dbReference type="Pfam" id="PF00781">
    <property type="entry name" value="DAGK_cat"/>
    <property type="match status" value="1"/>
</dbReference>
<dbReference type="UniPathway" id="UPA00230"/>
<evidence type="ECO:0000256" key="8">
    <source>
        <dbReference type="ARBA" id="ARBA00022490"/>
    </source>
</evidence>
<keyword evidence="8" id="KW-0963">Cytoplasm</keyword>
<evidence type="ECO:0000256" key="6">
    <source>
        <dbReference type="ARBA" id="ARBA00009280"/>
    </source>
</evidence>
<comment type="catalytic activity">
    <reaction evidence="21">
        <text>a 1,2-diacyl-sn-glycerol + ATP = a 1,2-diacyl-sn-glycero-3-phosphate + ADP + H(+)</text>
        <dbReference type="Rhea" id="RHEA:10272"/>
        <dbReference type="ChEBI" id="CHEBI:15378"/>
        <dbReference type="ChEBI" id="CHEBI:17815"/>
        <dbReference type="ChEBI" id="CHEBI:30616"/>
        <dbReference type="ChEBI" id="CHEBI:58608"/>
        <dbReference type="ChEBI" id="CHEBI:456216"/>
        <dbReference type="EC" id="2.7.1.107"/>
    </reaction>
    <physiologicalReaction direction="left-to-right" evidence="21">
        <dbReference type="Rhea" id="RHEA:10273"/>
    </physiologicalReaction>
</comment>
<dbReference type="InterPro" id="IPR036770">
    <property type="entry name" value="Ankyrin_rpt-contain_sf"/>
</dbReference>
<dbReference type="GO" id="GO:0004143">
    <property type="term" value="F:ATP-dependent diacylglycerol kinase activity"/>
    <property type="evidence" value="ECO:0007669"/>
    <property type="project" value="UniProtKB-EC"/>
</dbReference>
<evidence type="ECO:0000256" key="5">
    <source>
        <dbReference type="ARBA" id="ARBA00005175"/>
    </source>
</evidence>
<dbReference type="Pfam" id="PF12796">
    <property type="entry name" value="Ank_2"/>
    <property type="match status" value="1"/>
</dbReference>
<dbReference type="PANTHER" id="PTHR11255">
    <property type="entry name" value="DIACYLGLYCEROL KINASE"/>
    <property type="match status" value="1"/>
</dbReference>
<comment type="similarity">
    <text evidence="6 24">Belongs to the eukaryotic diacylglycerol kinase family.</text>
</comment>
<evidence type="ECO:0000256" key="19">
    <source>
        <dbReference type="ARBA" id="ARBA00023371"/>
    </source>
</evidence>
<dbReference type="Pfam" id="PF00130">
    <property type="entry name" value="C1_1"/>
    <property type="match status" value="1"/>
</dbReference>
<evidence type="ECO:0000256" key="9">
    <source>
        <dbReference type="ARBA" id="ARBA00022679"/>
    </source>
</evidence>
<evidence type="ECO:0000256" key="20">
    <source>
        <dbReference type="ARBA" id="ARBA00023400"/>
    </source>
</evidence>
<comment type="pathway">
    <text evidence="22">Glycerolipid metabolism.</text>
</comment>
<dbReference type="InterPro" id="IPR002110">
    <property type="entry name" value="Ankyrin_rpt"/>
</dbReference>
<dbReference type="GO" id="GO:0005886">
    <property type="term" value="C:plasma membrane"/>
    <property type="evidence" value="ECO:0007669"/>
    <property type="project" value="UniProtKB-SubCell"/>
</dbReference>
<dbReference type="PROSITE" id="PS50088">
    <property type="entry name" value="ANK_REPEAT"/>
    <property type="match status" value="1"/>
</dbReference>
<dbReference type="GO" id="GO:0005634">
    <property type="term" value="C:nucleus"/>
    <property type="evidence" value="ECO:0007669"/>
    <property type="project" value="UniProtKB-SubCell"/>
</dbReference>
<feature type="region of interest" description="Disordered" evidence="25">
    <location>
        <begin position="907"/>
        <end position="933"/>
    </location>
</feature>
<keyword evidence="7" id="KW-1003">Cell membrane</keyword>
<feature type="region of interest" description="Disordered" evidence="25">
    <location>
        <begin position="337"/>
        <end position="370"/>
    </location>
</feature>
<dbReference type="FunFam" id="2.60.200.40:FF:000002">
    <property type="entry name" value="Diacylglycerol kinase"/>
    <property type="match status" value="1"/>
</dbReference>
<dbReference type="InterPro" id="IPR000756">
    <property type="entry name" value="Diacylglycerol_kin_accessory"/>
</dbReference>
<dbReference type="Gene3D" id="2.60.200.40">
    <property type="match status" value="1"/>
</dbReference>
<feature type="compositionally biased region" description="Basic and acidic residues" evidence="25">
    <location>
        <begin position="85"/>
        <end position="105"/>
    </location>
</feature>
<keyword evidence="14 23" id="KW-0040">ANK repeat</keyword>
<dbReference type="PANTHER" id="PTHR11255:SF80">
    <property type="entry name" value="EYE-SPECIFIC DIACYLGLYCEROL KINASE"/>
    <property type="match status" value="1"/>
</dbReference>
<evidence type="ECO:0000256" key="4">
    <source>
        <dbReference type="ARBA" id="ARBA00004514"/>
    </source>
</evidence>
<proteinExistence type="evidence at transcript level"/>
<sequence length="1344" mass="150221">MMIVKRKRKDKKMSDPVIDVTRTDVNLIQSPLHLPTHMSENNTNNNGIGGGKRKNYKRLYSEEAKTNNKSGLLKKTKQKGSLDSLSDRFSRADSESYRNSEDATSSKDYGAIETVNTDDVRLPAEYPTSDHLTERRTSAHRVSYRKAIQKAGYNMNELVSATTASFSPVAQRRMIPNTEVDWTESALSDDHLWAPSNASGDLCYVGEQNCVKSGGRKKCSACHIVVHDACYAQLVRIGFRCKTTFREATTRSMRETLVVHHHWVHRRKQEGKCKHCSKSFEKRFGFREPTKIVAISCSWCKETYHNKVSCFQMHKINEPCSLGNFAKSIVPPTWITKSSQKQKSLRNRSKKKRGSGGTWRKKSSKESRQKTFVIRPLSHQAAFLAPTLIFINPKSGGNQGAKLLQAFQWIVNPRQIFDLSKGGPQEGLELFRKVPNLRILACGGDGTVGWILSVLDKLAMPRPPPVAILPLGTGNDLSRTLNFGPGYTDETVPKILQGVEEARPVKLDRWKIYVEKNEQAHLASKHTDDDEMSFPSSEDNPPLTGVDQPPLDVVNNYFSIGSDANVSLAFHESREAHPDKFKSRTVNKMYYVRVGVFEYLTRQSKDLSKHITVVCDGQNITPKIRELKPVCIVFLNIPKYSSGTCPWGSPTGTEFVAQRHDDKLIEVLAFSPNQLGMIFVGGHGERLCQCRSAYIRTYKTFPMQIDGEPCRLNPSNIKFEFLNQANVLYKSKRRISAASDPHPHDQIKIRLNLLTNHDFDAQGGKKDKLVTKASPFLVTVVMSNSRLDVLRSCLDSLNNAATSNEPTGERWFFLDSSDDDRFYRIDQNQENLHLVCDVITADRELYILEISEPQTSPLLHFPVRSRTIDRKSVQFRGRVHSDSVVIGDNLAEPVDFTILAQQRLSMTSNKSETEVDSAEIKSGNSSPRVFTSQKCPSPLDVVFEQTREEESTLKPPDDVISLQSDGTDVTPAMDPEMTPDTSEETTEMTQQLRDSMISIDSEKSKDSEPRDKAVTTSPGSSLTASPITSQRVYESDGSAYSTSSNEYVITDETGETSQGKIAKSRQQSLMTQRSPKKAPLRPAQSNPPIPTGQLLGDFVSKLDESGEKDTKKKHRRSNTDTDPKKSLASGGQMLLSNFVKTMKLSSNNNNNNNSNNNLNIETCQSCTDVTIGIPHRHSNRRTTCRRHSYTGARDHLSQKTENRFWDSRLLEASERGDVEAMRKAVHCGADLFATTSGGETALHCATRGQHNDAIKYLTKEIPEIVNLTDTSKRSALHLAVENCDKDVCVDLVRAGATIGMVDAMGLSVIDRAKSTDDTSLVDFLTSEQKTRLKAVMQIAPETDL</sequence>
<dbReference type="GO" id="GO:0007200">
    <property type="term" value="P:phospholipase C-activating G protein-coupled receptor signaling pathway"/>
    <property type="evidence" value="ECO:0007669"/>
    <property type="project" value="InterPro"/>
</dbReference>
<evidence type="ECO:0000256" key="12">
    <source>
        <dbReference type="ARBA" id="ARBA00022777"/>
    </source>
</evidence>
<dbReference type="Pfam" id="PF00609">
    <property type="entry name" value="DAGK_acc"/>
    <property type="match status" value="1"/>
</dbReference>
<keyword evidence="17" id="KW-0539">Nucleus</keyword>
<keyword evidence="11 24" id="KW-0547">Nucleotide-binding</keyword>
<keyword evidence="10" id="KW-0677">Repeat</keyword>
<keyword evidence="12 24" id="KW-0418">Kinase</keyword>
<dbReference type="EC" id="2.7.1.107" evidence="24"/>
<comment type="subcellular location">
    <subcellularLocation>
        <location evidence="2">Cell membrane</location>
    </subcellularLocation>
    <subcellularLocation>
        <location evidence="3">Cell projection</location>
    </subcellularLocation>
    <subcellularLocation>
        <location evidence="4">Cytoplasm</location>
        <location evidence="4">Cytosol</location>
    </subcellularLocation>
    <subcellularLocation>
        <location evidence="1">Nucleus</location>
    </subcellularLocation>
</comment>
<dbReference type="Gene3D" id="3.40.50.10330">
    <property type="entry name" value="Probable inorganic polyphosphate/atp-NAD kinase, domain 1"/>
    <property type="match status" value="1"/>
</dbReference>
<evidence type="ECO:0000259" key="26">
    <source>
        <dbReference type="PROSITE" id="PS50146"/>
    </source>
</evidence>
<evidence type="ECO:0000256" key="1">
    <source>
        <dbReference type="ARBA" id="ARBA00004123"/>
    </source>
</evidence>
<dbReference type="SUPFAM" id="SSF48403">
    <property type="entry name" value="Ankyrin repeat"/>
    <property type="match status" value="1"/>
</dbReference>
<feature type="compositionally biased region" description="Polar residues" evidence="25">
    <location>
        <begin position="1014"/>
        <end position="1047"/>
    </location>
</feature>
<evidence type="ECO:0000256" key="16">
    <source>
        <dbReference type="ARBA" id="ARBA00023136"/>
    </source>
</evidence>
<dbReference type="PROSITE" id="PS50146">
    <property type="entry name" value="DAGK"/>
    <property type="match status" value="1"/>
</dbReference>
<dbReference type="GO" id="GO:0046486">
    <property type="term" value="P:glycerolipid metabolic process"/>
    <property type="evidence" value="ECO:0007669"/>
    <property type="project" value="UniProtKB-UniPathway"/>
</dbReference>
<comment type="catalytic activity">
    <reaction evidence="19">
        <text>1,2-di-(9Z-octadecenoyl)-sn-glycerol + ATP = 1,2-di-(9Z-octadecenoyl)-sn-glycero-3-phosphate + ADP + H(+)</text>
        <dbReference type="Rhea" id="RHEA:40327"/>
        <dbReference type="ChEBI" id="CHEBI:15378"/>
        <dbReference type="ChEBI" id="CHEBI:30616"/>
        <dbReference type="ChEBI" id="CHEBI:52333"/>
        <dbReference type="ChEBI" id="CHEBI:74546"/>
        <dbReference type="ChEBI" id="CHEBI:456216"/>
    </reaction>
    <physiologicalReaction direction="left-to-right" evidence="19">
        <dbReference type="Rhea" id="RHEA:40328"/>
    </physiologicalReaction>
</comment>
<dbReference type="Gene3D" id="1.25.40.20">
    <property type="entry name" value="Ankyrin repeat-containing domain"/>
    <property type="match status" value="1"/>
</dbReference>
<dbReference type="Pfam" id="PF23578">
    <property type="entry name" value="DGKI"/>
    <property type="match status" value="1"/>
</dbReference>
<evidence type="ECO:0000256" key="21">
    <source>
        <dbReference type="ARBA" id="ARBA00023411"/>
    </source>
</evidence>
<accession>A0A6F9DBE8</accession>
<comment type="catalytic activity">
    <reaction evidence="20">
        <text>1-octadecanoyl-2-(5Z,8Z,11Z,14Z-eicosatetraenoyl)-sn-glycerol + ATP = 1-octadecanoyl-2-(5Z,8Z,11Z,14Z-eicosatetraenoyl)-sn-glycero-3-phosphate + ADP + H(+)</text>
        <dbReference type="Rhea" id="RHEA:40323"/>
        <dbReference type="ChEBI" id="CHEBI:15378"/>
        <dbReference type="ChEBI" id="CHEBI:30616"/>
        <dbReference type="ChEBI" id="CHEBI:75728"/>
        <dbReference type="ChEBI" id="CHEBI:77091"/>
        <dbReference type="ChEBI" id="CHEBI:456216"/>
    </reaction>
    <physiologicalReaction direction="left-to-right" evidence="20">
        <dbReference type="Rhea" id="RHEA:40324"/>
    </physiologicalReaction>
</comment>
<feature type="compositionally biased region" description="Polar residues" evidence="25">
    <location>
        <begin position="922"/>
        <end position="933"/>
    </location>
</feature>
<evidence type="ECO:0000256" key="17">
    <source>
        <dbReference type="ARBA" id="ARBA00023242"/>
    </source>
</evidence>
<feature type="compositionally biased region" description="Basic and acidic residues" evidence="25">
    <location>
        <begin position="945"/>
        <end position="957"/>
    </location>
</feature>
<dbReference type="GO" id="GO:0005524">
    <property type="term" value="F:ATP binding"/>
    <property type="evidence" value="ECO:0007669"/>
    <property type="project" value="UniProtKB-KW"/>
</dbReference>
<keyword evidence="9 24" id="KW-0808">Transferase</keyword>
<evidence type="ECO:0000256" key="15">
    <source>
        <dbReference type="ARBA" id="ARBA00023098"/>
    </source>
</evidence>